<accession>A0A4Y6UM65</accession>
<gene>
    <name evidence="2" type="ORF">E3D00_10030</name>
</gene>
<dbReference type="KEGG" id="ssam:E3D00_10030"/>
<sequence>MLFFKRKGFILAAFSMMALTSFVETPAFAGTDEITDHDGSVVGHINENGLAVDSAGNHSDTINDEGRISDNNGNHVGCVNPDGDITDSTDNSIGHVTKDGEVTDNRGNFVGRVPPGNNTAGFDLLMHHLGN</sequence>
<dbReference type="OrthoDB" id="9973029at2"/>
<feature type="chain" id="PRO_5021442713" evidence="1">
    <location>
        <begin position="30"/>
        <end position="131"/>
    </location>
</feature>
<feature type="signal peptide" evidence="1">
    <location>
        <begin position="1"/>
        <end position="29"/>
    </location>
</feature>
<dbReference type="Proteomes" id="UP000316313">
    <property type="component" value="Chromosome"/>
</dbReference>
<proteinExistence type="predicted"/>
<dbReference type="EMBL" id="CP038141">
    <property type="protein sequence ID" value="QDH17870.1"/>
    <property type="molecule type" value="Genomic_DNA"/>
</dbReference>
<name>A0A4Y6UM65_9PROT</name>
<evidence type="ECO:0000313" key="2">
    <source>
        <dbReference type="EMBL" id="QDH17870.1"/>
    </source>
</evidence>
<keyword evidence="3" id="KW-1185">Reference proteome</keyword>
<evidence type="ECO:0000313" key="3">
    <source>
        <dbReference type="Proteomes" id="UP000316313"/>
    </source>
</evidence>
<dbReference type="RefSeq" id="WP_141462223.1">
    <property type="nucleotide sequence ID" value="NZ_CP038141.1"/>
</dbReference>
<organism evidence="2 3">
    <name type="scientific">Swingsia samuiensis</name>
    <dbReference type="NCBI Taxonomy" id="1293412"/>
    <lineage>
        <taxon>Bacteria</taxon>
        <taxon>Pseudomonadati</taxon>
        <taxon>Pseudomonadota</taxon>
        <taxon>Alphaproteobacteria</taxon>
        <taxon>Acetobacterales</taxon>
        <taxon>Acetobacteraceae</taxon>
        <taxon>Swingsia</taxon>
    </lineage>
</organism>
<dbReference type="AlphaFoldDB" id="A0A4Y6UM65"/>
<keyword evidence="1" id="KW-0732">Signal</keyword>
<protein>
    <submittedName>
        <fullName evidence="2">Uncharacterized protein</fullName>
    </submittedName>
</protein>
<dbReference type="Pfam" id="PF21785">
    <property type="entry name" value="Bflower_2"/>
    <property type="match status" value="1"/>
</dbReference>
<reference evidence="2 3" key="1">
    <citation type="submission" date="2019-03" db="EMBL/GenBank/DDBJ databases">
        <title>The complete genome sequence of Swingsia samuiensis NBRC107927(T).</title>
        <authorList>
            <person name="Chua K.-O."/>
            <person name="Chan K.-G."/>
            <person name="See-Too W.-S."/>
        </authorList>
    </citation>
    <scope>NUCLEOTIDE SEQUENCE [LARGE SCALE GENOMIC DNA]</scope>
    <source>
        <strain evidence="2 3">AH83</strain>
    </source>
</reference>
<dbReference type="InterPro" id="IPR048910">
    <property type="entry name" value="Bflower_2"/>
</dbReference>
<evidence type="ECO:0000256" key="1">
    <source>
        <dbReference type="SAM" id="SignalP"/>
    </source>
</evidence>